<dbReference type="GO" id="GO:0005737">
    <property type="term" value="C:cytoplasm"/>
    <property type="evidence" value="ECO:0007669"/>
    <property type="project" value="TreeGrafter"/>
</dbReference>
<dbReference type="EMBL" id="FO082049">
    <property type="protein sequence ID" value="CCE83205.1"/>
    <property type="molecule type" value="Genomic_DNA"/>
</dbReference>
<dbReference type="eggNOG" id="ENOG502S263">
    <property type="taxonomic scope" value="Eukaryota"/>
</dbReference>
<dbReference type="OrthoDB" id="10053431at2759"/>
<dbReference type="PANTHER" id="PTHR35020:SF2">
    <property type="entry name" value="N-ACETYLGLUCOSAMINE-INDUCED PROTEIN 1"/>
    <property type="match status" value="1"/>
</dbReference>
<dbReference type="InterPro" id="IPR022036">
    <property type="entry name" value="DUF3605"/>
</dbReference>
<reference evidence="3" key="2">
    <citation type="journal article" date="2012" name="G3 (Bethesda)">
        <title>Pichia sorbitophila, an interspecies yeast hybrid reveals early steps of genome resolution following polyploidization.</title>
        <authorList>
            <person name="Leh Louis V."/>
            <person name="Despons L."/>
            <person name="Friedrich A."/>
            <person name="Martin T."/>
            <person name="Durrens P."/>
            <person name="Casaregola S."/>
            <person name="Neuveglise C."/>
            <person name="Fairhead C."/>
            <person name="Marck C."/>
            <person name="Cruz J.A."/>
            <person name="Straub M.L."/>
            <person name="Kugler V."/>
            <person name="Sacerdot C."/>
            <person name="Uzunov Z."/>
            <person name="Thierry A."/>
            <person name="Weiss S."/>
            <person name="Bleykasten C."/>
            <person name="De Montigny J."/>
            <person name="Jacques N."/>
            <person name="Jung P."/>
            <person name="Lemaire M."/>
            <person name="Mallet S."/>
            <person name="Morel G."/>
            <person name="Richard G.F."/>
            <person name="Sarkar A."/>
            <person name="Savel G."/>
            <person name="Schacherer J."/>
            <person name="Seret M.L."/>
            <person name="Talla E."/>
            <person name="Samson G."/>
            <person name="Jubin C."/>
            <person name="Poulain J."/>
            <person name="Vacherie B."/>
            <person name="Barbe V."/>
            <person name="Pelletier E."/>
            <person name="Sherman D.J."/>
            <person name="Westhof E."/>
            <person name="Weissenbach J."/>
            <person name="Baret P.V."/>
            <person name="Wincker P."/>
            <person name="Gaillardin C."/>
            <person name="Dujon B."/>
            <person name="Souciet J.L."/>
        </authorList>
    </citation>
    <scope>NUCLEOTIDE SEQUENCE [LARGE SCALE GENOMIC DNA]</scope>
    <source>
        <strain evidence="3">ATCC MYA-4447 / BCRC 22081 / CBS 7064 / NBRC 10061 / NRRL Y-12695</strain>
    </source>
</reference>
<proteinExistence type="predicted"/>
<evidence type="ECO:0000313" key="3">
    <source>
        <dbReference type="Proteomes" id="UP000005222"/>
    </source>
</evidence>
<dbReference type="InParanoid" id="G8Y899"/>
<evidence type="ECO:0000313" key="1">
    <source>
        <dbReference type="EMBL" id="CCE83205.1"/>
    </source>
</evidence>
<keyword evidence="3" id="KW-1185">Reference proteome</keyword>
<sequence>MISTQTEIRGENQKAVFSKPPEEKVTIKVIHSPGMPPSKCIDRPYSWQEVVEIVENNRLERFARSQAKTQEYLKFKSDLQEKNTTVYKHLLFHQLKWYKPEDNGGLSAEEVVAQQVPDKEIVVRPSGKALFECEDDLMILPNHFPYYFEADVAHLCVWSKKRIDADPNSPIGDISPAMRGLIERYVVKTFVEGLGIPRENIVWFKNWLALQSVQAISHVHVVIKGITPEQLAKVLYTPGSVL</sequence>
<evidence type="ECO:0000313" key="2">
    <source>
        <dbReference type="EMBL" id="CCE84236.1"/>
    </source>
</evidence>
<dbReference type="Pfam" id="PF12239">
    <property type="entry name" value="DUF3605"/>
    <property type="match status" value="1"/>
</dbReference>
<dbReference type="Proteomes" id="UP000005222">
    <property type="component" value="Chromosome L"/>
</dbReference>
<organism evidence="1 3">
    <name type="scientific">Pichia sorbitophila (strain ATCC MYA-4447 / BCRC 22081 / CBS 7064 / NBRC 10061 / NRRL Y-12695)</name>
    <name type="common">Hybrid yeast</name>
    <dbReference type="NCBI Taxonomy" id="559304"/>
    <lineage>
        <taxon>Eukaryota</taxon>
        <taxon>Fungi</taxon>
        <taxon>Dikarya</taxon>
        <taxon>Ascomycota</taxon>
        <taxon>Saccharomycotina</taxon>
        <taxon>Pichiomycetes</taxon>
        <taxon>Debaryomycetaceae</taxon>
        <taxon>Millerozyma</taxon>
    </lineage>
</organism>
<name>G8Y899_PICSO</name>
<dbReference type="GO" id="GO:0006044">
    <property type="term" value="P:N-acetylglucosamine metabolic process"/>
    <property type="evidence" value="ECO:0007669"/>
    <property type="project" value="TreeGrafter"/>
</dbReference>
<dbReference type="Proteomes" id="UP000005222">
    <property type="component" value="Chromosome K"/>
</dbReference>
<reference evidence="1" key="1">
    <citation type="submission" date="2011-10" db="EMBL/GenBank/DDBJ databases">
        <authorList>
            <person name="Genoscope - CEA"/>
        </authorList>
    </citation>
    <scope>NUCLEOTIDE SEQUENCE</scope>
</reference>
<dbReference type="HOGENOM" id="CLU_075862_2_0_1"/>
<dbReference type="STRING" id="559304.G8Y899"/>
<dbReference type="AlphaFoldDB" id="G8Y899"/>
<accession>G8Y899</accession>
<dbReference type="FunCoup" id="G8Y899">
    <property type="interactions" value="2"/>
</dbReference>
<dbReference type="EMBL" id="FO082048">
    <property type="protein sequence ID" value="CCE84236.1"/>
    <property type="molecule type" value="Genomic_DNA"/>
</dbReference>
<dbReference type="PANTHER" id="PTHR35020">
    <property type="entry name" value="N-ACETYLGLUCOSAMINE-INDUCED PROTEIN 1"/>
    <property type="match status" value="1"/>
</dbReference>
<protein>
    <submittedName>
        <fullName evidence="1">Piso0_003777 protein</fullName>
    </submittedName>
</protein>
<gene>
    <name evidence="1" type="primary">Piso0_003777</name>
    <name evidence="1" type="ORF">GNLVRS01_PISO0K02342g</name>
    <name evidence="2" type="ORF">GNLVRS01_PISO0L02343g</name>
</gene>